<proteinExistence type="predicted"/>
<evidence type="ECO:0000313" key="1">
    <source>
        <dbReference type="Proteomes" id="UP000887578"/>
    </source>
</evidence>
<sequence length="213" mass="25050">MASICYFNDEIQQTFPFKSPIIEYILENINQKHLLKLYETCKFFPNKFPAIIVDRICVSEHPEFFYYKNQKISVNRDTRVWITNDIRLHAFRNLSWITNFWIFAIKRLDVCHELTINELKILIYHGTIKSLEIADVKDENGMPLPVEDIIALVPTVSKISLNNAFVIPGTFLKLASLKRETKFVDFELKDVKEIINSDEILKFIEVSKFITQE</sequence>
<protein>
    <submittedName>
        <fullName evidence="2">Uncharacterized protein</fullName>
    </submittedName>
</protein>
<dbReference type="Proteomes" id="UP000887578">
    <property type="component" value="Unplaced"/>
</dbReference>
<keyword evidence="1" id="KW-1185">Reference proteome</keyword>
<evidence type="ECO:0000313" key="2">
    <source>
        <dbReference type="WBParaSite" id="PDA_v2.g10432.t1"/>
    </source>
</evidence>
<accession>A0A914NY96</accession>
<dbReference type="WBParaSite" id="PDA_v2.g10432.t1">
    <property type="protein sequence ID" value="PDA_v2.g10432.t1"/>
    <property type="gene ID" value="PDA_v2.g10432"/>
</dbReference>
<organism evidence="1 2">
    <name type="scientific">Panagrolaimus davidi</name>
    <dbReference type="NCBI Taxonomy" id="227884"/>
    <lineage>
        <taxon>Eukaryota</taxon>
        <taxon>Metazoa</taxon>
        <taxon>Ecdysozoa</taxon>
        <taxon>Nematoda</taxon>
        <taxon>Chromadorea</taxon>
        <taxon>Rhabditida</taxon>
        <taxon>Tylenchina</taxon>
        <taxon>Panagrolaimomorpha</taxon>
        <taxon>Panagrolaimoidea</taxon>
        <taxon>Panagrolaimidae</taxon>
        <taxon>Panagrolaimus</taxon>
    </lineage>
</organism>
<reference evidence="2" key="1">
    <citation type="submission" date="2022-11" db="UniProtKB">
        <authorList>
            <consortium name="WormBaseParasite"/>
        </authorList>
    </citation>
    <scope>IDENTIFICATION</scope>
</reference>
<name>A0A914NY96_9BILA</name>
<dbReference type="AlphaFoldDB" id="A0A914NY96"/>